<dbReference type="STRING" id="1344418.A0A1D2VLX3"/>
<name>A0A1D2VLX3_9ASCO</name>
<evidence type="ECO:0000313" key="1">
    <source>
        <dbReference type="EMBL" id="ODV62567.1"/>
    </source>
</evidence>
<keyword evidence="2" id="KW-1185">Reference proteome</keyword>
<dbReference type="GeneID" id="30966506"/>
<gene>
    <name evidence="1" type="ORF">ASCRUDRAFT_74921</name>
</gene>
<dbReference type="OrthoDB" id="10256055at2759"/>
<dbReference type="EMBL" id="KV454477">
    <property type="protein sequence ID" value="ODV62567.1"/>
    <property type="molecule type" value="Genomic_DNA"/>
</dbReference>
<dbReference type="Proteomes" id="UP000095038">
    <property type="component" value="Unassembled WGS sequence"/>
</dbReference>
<accession>A0A1D2VLX3</accession>
<evidence type="ECO:0008006" key="3">
    <source>
        <dbReference type="Google" id="ProtNLM"/>
    </source>
</evidence>
<protein>
    <recommendedName>
        <fullName evidence="3">Fe2OG dioxygenase domain-containing protein</fullName>
    </recommendedName>
</protein>
<dbReference type="AlphaFoldDB" id="A0A1D2VLX3"/>
<dbReference type="InParanoid" id="A0A1D2VLX3"/>
<reference evidence="2" key="1">
    <citation type="submission" date="2016-05" db="EMBL/GenBank/DDBJ databases">
        <title>Comparative genomics of biotechnologically important yeasts.</title>
        <authorList>
            <consortium name="DOE Joint Genome Institute"/>
            <person name="Riley R."/>
            <person name="Haridas S."/>
            <person name="Wolfe K.H."/>
            <person name="Lopes M.R."/>
            <person name="Hittinger C.T."/>
            <person name="Goker M."/>
            <person name="Salamov A."/>
            <person name="Wisecaver J."/>
            <person name="Long T.M."/>
            <person name="Aerts A.L."/>
            <person name="Barry K."/>
            <person name="Choi C."/>
            <person name="Clum A."/>
            <person name="Coughlan A.Y."/>
            <person name="Deshpande S."/>
            <person name="Douglass A.P."/>
            <person name="Hanson S.J."/>
            <person name="Klenk H.-P."/>
            <person name="Labutti K."/>
            <person name="Lapidus A."/>
            <person name="Lindquist E."/>
            <person name="Lipzen A."/>
            <person name="Meier-Kolthoff J.P."/>
            <person name="Ohm R.A."/>
            <person name="Otillar R.P."/>
            <person name="Pangilinan J."/>
            <person name="Peng Y."/>
            <person name="Rokas A."/>
            <person name="Rosa C.A."/>
            <person name="Scheuner C."/>
            <person name="Sibirny A.A."/>
            <person name="Slot J.C."/>
            <person name="Stielow J.B."/>
            <person name="Sun H."/>
            <person name="Kurtzman C.P."/>
            <person name="Blackwell M."/>
            <person name="Grigoriev I.V."/>
            <person name="Jeffries T.W."/>
        </authorList>
    </citation>
    <scope>NUCLEOTIDE SEQUENCE [LARGE SCALE GENOMIC DNA]</scope>
    <source>
        <strain evidence="2">DSM 1968</strain>
    </source>
</reference>
<evidence type="ECO:0000313" key="2">
    <source>
        <dbReference type="Proteomes" id="UP000095038"/>
    </source>
</evidence>
<sequence>MPPLTSEIINGNIDKAVSSKVYDDFIVKLLNELTSNPNFDPNIEFDPSKHIIFNSETDFDKYKVTTLSDISIEHDEAISNCAFTPAFPLFSEEAIDIMRYELFQEKVFKQYGRAANLTRFKGLDVQIGGYTHLTPFTAKALTHEKTMEVLNKYAGLELQVMMPFELGSINFGIKPYERVEDEKKNKEIYLAKNAKAFDKDADFVRGWHHDSNSFSFILMMSDTKDMIGGETALKTGNGEILKIDNYEKGWASLVQAHCINHIALKPYCSVERITSVTSYRAKDLLHMDPTVITTIKPSIFPRTIYNTFYPEWMDYRLDVMGEKIAWLRRKVAQDRENHRDFNQIEMINYLEDLTTYIRGSWREFEAVDEGHIEQPPLRRYIRNWAHNDRDLSSAIYNFEYEK</sequence>
<proteinExistence type="predicted"/>
<dbReference type="PANTHER" id="PTHR41677:SF1">
    <property type="entry name" value="FE2OG DIOXYGENASE DOMAIN-CONTAINING PROTEIN"/>
    <property type="match status" value="1"/>
</dbReference>
<organism evidence="1 2">
    <name type="scientific">Ascoidea rubescens DSM 1968</name>
    <dbReference type="NCBI Taxonomy" id="1344418"/>
    <lineage>
        <taxon>Eukaryota</taxon>
        <taxon>Fungi</taxon>
        <taxon>Dikarya</taxon>
        <taxon>Ascomycota</taxon>
        <taxon>Saccharomycotina</taxon>
        <taxon>Saccharomycetes</taxon>
        <taxon>Ascoideaceae</taxon>
        <taxon>Ascoidea</taxon>
    </lineage>
</organism>
<dbReference type="PANTHER" id="PTHR41677">
    <property type="entry name" value="YALI0B19030P"/>
    <property type="match status" value="1"/>
</dbReference>
<dbReference type="RefSeq" id="XP_020048874.1">
    <property type="nucleotide sequence ID" value="XM_020192870.1"/>
</dbReference>